<organism evidence="1 2">
    <name type="scientific">Scytonema hofmannii PCC 7110</name>
    <dbReference type="NCBI Taxonomy" id="128403"/>
    <lineage>
        <taxon>Bacteria</taxon>
        <taxon>Bacillati</taxon>
        <taxon>Cyanobacteriota</taxon>
        <taxon>Cyanophyceae</taxon>
        <taxon>Nostocales</taxon>
        <taxon>Scytonemataceae</taxon>
        <taxon>Scytonema</taxon>
    </lineage>
</organism>
<name>A0A139WZ89_9CYAN</name>
<dbReference type="AlphaFoldDB" id="A0A139WZ89"/>
<accession>A0A139WZ89</accession>
<dbReference type="Proteomes" id="UP000076925">
    <property type="component" value="Unassembled WGS sequence"/>
</dbReference>
<evidence type="ECO:0000313" key="1">
    <source>
        <dbReference type="EMBL" id="KYC37716.1"/>
    </source>
</evidence>
<protein>
    <submittedName>
        <fullName evidence="1">Uncharacterized protein</fullName>
    </submittedName>
</protein>
<reference evidence="1 2" key="1">
    <citation type="journal article" date="2013" name="Genome Biol. Evol.">
        <title>Genomes of Stigonematalean cyanobacteria (subsection V) and the evolution of oxygenic photosynthesis from prokaryotes to plastids.</title>
        <authorList>
            <person name="Dagan T."/>
            <person name="Roettger M."/>
            <person name="Stucken K."/>
            <person name="Landan G."/>
            <person name="Koch R."/>
            <person name="Major P."/>
            <person name="Gould S.B."/>
            <person name="Goremykin V.V."/>
            <person name="Rippka R."/>
            <person name="Tandeau de Marsac N."/>
            <person name="Gugger M."/>
            <person name="Lockhart P.J."/>
            <person name="Allen J.F."/>
            <person name="Brune I."/>
            <person name="Maus I."/>
            <person name="Puhler A."/>
            <person name="Martin W.F."/>
        </authorList>
    </citation>
    <scope>NUCLEOTIDE SEQUENCE [LARGE SCALE GENOMIC DNA]</scope>
    <source>
        <strain evidence="1 2">PCC 7110</strain>
    </source>
</reference>
<keyword evidence="2" id="KW-1185">Reference proteome</keyword>
<dbReference type="EMBL" id="ANNX02000045">
    <property type="protein sequence ID" value="KYC37716.1"/>
    <property type="molecule type" value="Genomic_DNA"/>
</dbReference>
<evidence type="ECO:0000313" key="2">
    <source>
        <dbReference type="Proteomes" id="UP000076925"/>
    </source>
</evidence>
<sequence>MLFIVRSIHLFYRFMFFIKLQFSANQKAEMVNASSKNSSYSYKCEVNKYLSSKKNNPNSRRNNMLQKLLVTSLLTLGSTLTVSGLSFLINAPAHSESNGLMQGSFLLARQELRNTCKNETETYFDPFLKRQVRRTKLVCRPRLVFPRNSRSRPTSVQRSEVRPGGCANILQMAQNNPSRRVRQEAAAIYRKNCS</sequence>
<proteinExistence type="predicted"/>
<comment type="caution">
    <text evidence="1">The sequence shown here is derived from an EMBL/GenBank/DDBJ whole genome shotgun (WGS) entry which is preliminary data.</text>
</comment>
<gene>
    <name evidence="1" type="ORF">WA1_04140</name>
</gene>